<dbReference type="PANTHER" id="PTHR31259">
    <property type="entry name" value="ENDOSOME-ASSOCIATED TRAFFICKING REGULATOR 1"/>
    <property type="match status" value="1"/>
</dbReference>
<dbReference type="OrthoDB" id="6499155at2759"/>
<dbReference type="InterPro" id="IPR026757">
    <property type="entry name" value="ENTR1"/>
</dbReference>
<dbReference type="GO" id="GO:0005813">
    <property type="term" value="C:centrosome"/>
    <property type="evidence" value="ECO:0007669"/>
    <property type="project" value="TreeGrafter"/>
</dbReference>
<evidence type="ECO:0000256" key="4">
    <source>
        <dbReference type="SAM" id="Coils"/>
    </source>
</evidence>
<evidence type="ECO:0000256" key="3">
    <source>
        <dbReference type="ARBA" id="ARBA00023054"/>
    </source>
</evidence>
<dbReference type="RefSeq" id="XP_030214928.1">
    <property type="nucleotide sequence ID" value="XM_030359068.1"/>
</dbReference>
<dbReference type="GO" id="GO:0030496">
    <property type="term" value="C:midbody"/>
    <property type="evidence" value="ECO:0007669"/>
    <property type="project" value="TreeGrafter"/>
</dbReference>
<dbReference type="GO" id="GO:1903566">
    <property type="term" value="P:positive regulation of protein localization to cilium"/>
    <property type="evidence" value="ECO:0007669"/>
    <property type="project" value="TreeGrafter"/>
</dbReference>
<feature type="coiled-coil region" evidence="4">
    <location>
        <begin position="168"/>
        <end position="269"/>
    </location>
</feature>
<gene>
    <name evidence="6" type="primary">entr1</name>
</gene>
<evidence type="ECO:0000256" key="1">
    <source>
        <dbReference type="ARBA" id="ARBA00007791"/>
    </source>
</evidence>
<dbReference type="GO" id="GO:0045724">
    <property type="term" value="P:positive regulation of cilium assembly"/>
    <property type="evidence" value="ECO:0007669"/>
    <property type="project" value="TreeGrafter"/>
</dbReference>
<proteinExistence type="inferred from homology"/>
<feature type="region of interest" description="Disordered" evidence="5">
    <location>
        <begin position="86"/>
        <end position="168"/>
    </location>
</feature>
<dbReference type="GeneTree" id="ENSGT00390000000560"/>
<dbReference type="GO" id="GO:0055037">
    <property type="term" value="C:recycling endosome"/>
    <property type="evidence" value="ECO:0007669"/>
    <property type="project" value="TreeGrafter"/>
</dbReference>
<keyword evidence="3 4" id="KW-0175">Coiled coil</keyword>
<accession>A0A8C5A6Y7</accession>
<dbReference type="AlphaFoldDB" id="A0A8C5A6Y7"/>
<dbReference type="GO" id="GO:0005769">
    <property type="term" value="C:early endosome"/>
    <property type="evidence" value="ECO:0007669"/>
    <property type="project" value="TreeGrafter"/>
</dbReference>
<evidence type="ECO:0000313" key="7">
    <source>
        <dbReference type="Proteomes" id="UP000694546"/>
    </source>
</evidence>
<feature type="compositionally biased region" description="Acidic residues" evidence="5">
    <location>
        <begin position="119"/>
        <end position="133"/>
    </location>
</feature>
<feature type="compositionally biased region" description="Polar residues" evidence="5">
    <location>
        <begin position="155"/>
        <end position="168"/>
    </location>
</feature>
<organism evidence="6 7">
    <name type="scientific">Gadus morhua</name>
    <name type="common">Atlantic cod</name>
    <dbReference type="NCBI Taxonomy" id="8049"/>
    <lineage>
        <taxon>Eukaryota</taxon>
        <taxon>Metazoa</taxon>
        <taxon>Chordata</taxon>
        <taxon>Craniata</taxon>
        <taxon>Vertebrata</taxon>
        <taxon>Euteleostomi</taxon>
        <taxon>Actinopterygii</taxon>
        <taxon>Neopterygii</taxon>
        <taxon>Teleostei</taxon>
        <taxon>Neoteleostei</taxon>
        <taxon>Acanthomorphata</taxon>
        <taxon>Zeiogadaria</taxon>
        <taxon>Gadariae</taxon>
        <taxon>Gadiformes</taxon>
        <taxon>Gadoidei</taxon>
        <taxon>Gadidae</taxon>
        <taxon>Gadus</taxon>
    </lineage>
</organism>
<evidence type="ECO:0000256" key="5">
    <source>
        <dbReference type="SAM" id="MobiDB-lite"/>
    </source>
</evidence>
<keyword evidence="7" id="KW-1185">Reference proteome</keyword>
<comment type="similarity">
    <text evidence="1">Belongs to the ENTR1 family.</text>
</comment>
<reference evidence="6" key="1">
    <citation type="submission" date="2025-08" db="UniProtKB">
        <authorList>
            <consortium name="Ensembl"/>
        </authorList>
    </citation>
    <scope>IDENTIFICATION</scope>
</reference>
<dbReference type="OMA" id="EIRSESW"/>
<dbReference type="GeneID" id="115545680"/>
<reference evidence="6" key="2">
    <citation type="submission" date="2025-09" db="UniProtKB">
        <authorList>
            <consortium name="Ensembl"/>
        </authorList>
    </citation>
    <scope>IDENTIFICATION</scope>
</reference>
<protein>
    <recommendedName>
        <fullName evidence="2">Endosome-associated-trafficking regulator 1</fullName>
    </recommendedName>
</protein>
<dbReference type="Proteomes" id="UP000694546">
    <property type="component" value="Chromosome 6"/>
</dbReference>
<name>A0A8C5A6Y7_GADMO</name>
<evidence type="ECO:0000313" key="6">
    <source>
        <dbReference type="Ensembl" id="ENSGMOP00000025571.1"/>
    </source>
</evidence>
<dbReference type="Ensembl" id="ENSGMOT00000073991.1">
    <property type="protein sequence ID" value="ENSGMOP00000025571.1"/>
    <property type="gene ID" value="ENSGMOG00000034503.1"/>
</dbReference>
<feature type="region of interest" description="Disordered" evidence="5">
    <location>
        <begin position="32"/>
        <end position="71"/>
    </location>
</feature>
<dbReference type="GO" id="GO:0036064">
    <property type="term" value="C:ciliary basal body"/>
    <property type="evidence" value="ECO:0007669"/>
    <property type="project" value="TreeGrafter"/>
</dbReference>
<sequence>MSKNKSSAKTLLIVDGDDEVQEAELNPFSFREFVRHHGPGPGSEETSGSYRRKVHDTTSSQSRTPTFAPAMESSFFWEPLRSVLRAQEDEEGGAESGLAAAAAAEEEEEGNRSSSLWLPDEDQEVEEEEEEEAKEISRTGGRGGEDYEGDDETTILETPNSLSRKSSMQQLQEENMVLRRSVSDLHKSSSAYKERIQQLSEELIRRGHEEEKEAQALESMVHSVEQNLQLMTKRAVKAESGVSKLKQELQQLQGHMEIIKLENERLLAEQLETMKTMKQNARTAADYLGKTATQARSSIKQLLGEAENLHLVSQLLQSIDKISTHTSDIH</sequence>
<dbReference type="GO" id="GO:0032465">
    <property type="term" value="P:regulation of cytokinesis"/>
    <property type="evidence" value="ECO:0007669"/>
    <property type="project" value="TreeGrafter"/>
</dbReference>
<evidence type="ECO:0000256" key="2">
    <source>
        <dbReference type="ARBA" id="ARBA00016007"/>
    </source>
</evidence>
<dbReference type="PANTHER" id="PTHR31259:SF3">
    <property type="entry name" value="ENDOSOME-ASSOCIATED-TRAFFICKING REGULATOR 1"/>
    <property type="match status" value="1"/>
</dbReference>